<dbReference type="GeneID" id="70215091"/>
<dbReference type="RefSeq" id="XP_046042895.1">
    <property type="nucleotide sequence ID" value="XM_046185137.1"/>
</dbReference>
<dbReference type="OrthoDB" id="3557612at2759"/>
<accession>A0A9P9JV53</accession>
<proteinExistence type="predicted"/>
<sequence>MSEECEKIIARHPTDPYFDLNDTCLNDSQHSEQCLIGMQEWSQPYIKVEAEEAEQRRKRLLFLSHLKECARDPARANGLYTLEGLAQESCIYDIKYPSCNASSISKVPGNSLDERHTLHFRMADRPNAYRIAVQRLMCLVWDCLHLAQPSTLEGCRGRLGDCFCIRANCCSIGCDRCYLCPVVDGLKVAAGHRSSQRSGRSSS</sequence>
<dbReference type="EMBL" id="JAGMUX010000023">
    <property type="protein sequence ID" value="KAH7230084.1"/>
    <property type="molecule type" value="Genomic_DNA"/>
</dbReference>
<evidence type="ECO:0000313" key="1">
    <source>
        <dbReference type="EMBL" id="KAH7230084.1"/>
    </source>
</evidence>
<name>A0A9P9JV53_FUSRE</name>
<protein>
    <submittedName>
        <fullName evidence="1">Uncharacterized protein</fullName>
    </submittedName>
</protein>
<dbReference type="Proteomes" id="UP000720189">
    <property type="component" value="Unassembled WGS sequence"/>
</dbReference>
<gene>
    <name evidence="1" type="ORF">BKA55DRAFT_207475</name>
</gene>
<comment type="caution">
    <text evidence="1">The sequence shown here is derived from an EMBL/GenBank/DDBJ whole genome shotgun (WGS) entry which is preliminary data.</text>
</comment>
<organism evidence="1 2">
    <name type="scientific">Fusarium redolens</name>
    <dbReference type="NCBI Taxonomy" id="48865"/>
    <lineage>
        <taxon>Eukaryota</taxon>
        <taxon>Fungi</taxon>
        <taxon>Dikarya</taxon>
        <taxon>Ascomycota</taxon>
        <taxon>Pezizomycotina</taxon>
        <taxon>Sordariomycetes</taxon>
        <taxon>Hypocreomycetidae</taxon>
        <taxon>Hypocreales</taxon>
        <taxon>Nectriaceae</taxon>
        <taxon>Fusarium</taxon>
        <taxon>Fusarium redolens species complex</taxon>
    </lineage>
</organism>
<dbReference type="AlphaFoldDB" id="A0A9P9JV53"/>
<reference evidence="1" key="1">
    <citation type="journal article" date="2021" name="Nat. Commun.">
        <title>Genetic determinants of endophytism in the Arabidopsis root mycobiome.</title>
        <authorList>
            <person name="Mesny F."/>
            <person name="Miyauchi S."/>
            <person name="Thiergart T."/>
            <person name="Pickel B."/>
            <person name="Atanasova L."/>
            <person name="Karlsson M."/>
            <person name="Huettel B."/>
            <person name="Barry K.W."/>
            <person name="Haridas S."/>
            <person name="Chen C."/>
            <person name="Bauer D."/>
            <person name="Andreopoulos W."/>
            <person name="Pangilinan J."/>
            <person name="LaButti K."/>
            <person name="Riley R."/>
            <person name="Lipzen A."/>
            <person name="Clum A."/>
            <person name="Drula E."/>
            <person name="Henrissat B."/>
            <person name="Kohler A."/>
            <person name="Grigoriev I.V."/>
            <person name="Martin F.M."/>
            <person name="Hacquard S."/>
        </authorList>
    </citation>
    <scope>NUCLEOTIDE SEQUENCE</scope>
    <source>
        <strain evidence="1">MPI-CAGE-AT-0023</strain>
    </source>
</reference>
<evidence type="ECO:0000313" key="2">
    <source>
        <dbReference type="Proteomes" id="UP000720189"/>
    </source>
</evidence>
<keyword evidence="2" id="KW-1185">Reference proteome</keyword>